<dbReference type="AlphaFoldDB" id="A0A1H9CQ29"/>
<accession>A0A1H9CQ29</accession>
<dbReference type="EMBL" id="FOGB01000001">
    <property type="protein sequence ID" value="SEQ02718.1"/>
    <property type="molecule type" value="Genomic_DNA"/>
</dbReference>
<dbReference type="STRING" id="355243.SAMN03080615_00077"/>
<dbReference type="InterPro" id="IPR041492">
    <property type="entry name" value="HAD_2"/>
</dbReference>
<dbReference type="Proteomes" id="UP000198749">
    <property type="component" value="Unassembled WGS sequence"/>
</dbReference>
<reference evidence="2" key="1">
    <citation type="submission" date="2016-10" db="EMBL/GenBank/DDBJ databases">
        <authorList>
            <person name="Varghese N."/>
            <person name="Submissions S."/>
        </authorList>
    </citation>
    <scope>NUCLEOTIDE SEQUENCE [LARGE SCALE GENOMIC DNA]</scope>
    <source>
        <strain evidence="2">DSM 18887</strain>
    </source>
</reference>
<dbReference type="InterPro" id="IPR023214">
    <property type="entry name" value="HAD_sf"/>
</dbReference>
<sequence length="214" mass="24022">MKTLFFDLDGTLLDSQRGIAESIQSALSGLGYPQADPEQLQRCFGPPIRDSFARLMNSTEKALIEDAVIRFRQHYLQQGIRNYQVYPGIRDLLQQLSDAGLRLRVLTVKPQPQAEWLLEDAQLAKLFEGVHGSELNGAKSDKTEHLGELIKEHPRPYSRHWMIGDRASDIRAARAHGLNSVAVSWGYGEAGELHSSDCDYLINEPSALLDLLIR</sequence>
<dbReference type="SFLD" id="SFLDG01129">
    <property type="entry name" value="C1.5:_HAD__Beta-PGM__Phosphata"/>
    <property type="match status" value="1"/>
</dbReference>
<dbReference type="GO" id="GO:0004713">
    <property type="term" value="F:protein tyrosine kinase activity"/>
    <property type="evidence" value="ECO:0007669"/>
    <property type="project" value="TreeGrafter"/>
</dbReference>
<dbReference type="InterPro" id="IPR023198">
    <property type="entry name" value="PGP-like_dom2"/>
</dbReference>
<keyword evidence="2" id="KW-1185">Reference proteome</keyword>
<dbReference type="GO" id="GO:0005829">
    <property type="term" value="C:cytosol"/>
    <property type="evidence" value="ECO:0007669"/>
    <property type="project" value="TreeGrafter"/>
</dbReference>
<organism evidence="1 2">
    <name type="scientific">Amphritea atlantica</name>
    <dbReference type="NCBI Taxonomy" id="355243"/>
    <lineage>
        <taxon>Bacteria</taxon>
        <taxon>Pseudomonadati</taxon>
        <taxon>Pseudomonadota</taxon>
        <taxon>Gammaproteobacteria</taxon>
        <taxon>Oceanospirillales</taxon>
        <taxon>Oceanospirillaceae</taxon>
        <taxon>Amphritea</taxon>
    </lineage>
</organism>
<dbReference type="Gene3D" id="1.10.150.240">
    <property type="entry name" value="Putative phosphatase, domain 2"/>
    <property type="match status" value="1"/>
</dbReference>
<dbReference type="InterPro" id="IPR036412">
    <property type="entry name" value="HAD-like_sf"/>
</dbReference>
<dbReference type="Pfam" id="PF13419">
    <property type="entry name" value="HAD_2"/>
    <property type="match status" value="1"/>
</dbReference>
<dbReference type="OrthoDB" id="9782449at2"/>
<proteinExistence type="predicted"/>
<evidence type="ECO:0000313" key="1">
    <source>
        <dbReference type="EMBL" id="SEQ02718.1"/>
    </source>
</evidence>
<dbReference type="PANTHER" id="PTHR43434">
    <property type="entry name" value="PHOSPHOGLYCOLATE PHOSPHATASE"/>
    <property type="match status" value="1"/>
</dbReference>
<dbReference type="InterPro" id="IPR050155">
    <property type="entry name" value="HAD-like_hydrolase_sf"/>
</dbReference>
<dbReference type="PANTHER" id="PTHR43434:SF20">
    <property type="entry name" value="5'-NUCLEOTIDASE"/>
    <property type="match status" value="1"/>
</dbReference>
<name>A0A1H9CQ29_9GAMM</name>
<evidence type="ECO:0000313" key="2">
    <source>
        <dbReference type="Proteomes" id="UP000198749"/>
    </source>
</evidence>
<dbReference type="SUPFAM" id="SSF56784">
    <property type="entry name" value="HAD-like"/>
    <property type="match status" value="1"/>
</dbReference>
<gene>
    <name evidence="1" type="ORF">SAMN03080615_00077</name>
</gene>
<protein>
    <submittedName>
        <fullName evidence="1">Phosphoglycolate phosphatase</fullName>
    </submittedName>
</protein>
<dbReference type="Gene3D" id="3.40.50.1000">
    <property type="entry name" value="HAD superfamily/HAD-like"/>
    <property type="match status" value="1"/>
</dbReference>
<dbReference type="SFLD" id="SFLDS00003">
    <property type="entry name" value="Haloacid_Dehalogenase"/>
    <property type="match status" value="1"/>
</dbReference>
<dbReference type="RefSeq" id="WP_091352445.1">
    <property type="nucleotide sequence ID" value="NZ_AP025284.1"/>
</dbReference>